<evidence type="ECO:0000313" key="1">
    <source>
        <dbReference type="EMBL" id="KAK7263301.1"/>
    </source>
</evidence>
<dbReference type="Proteomes" id="UP001359559">
    <property type="component" value="Unassembled WGS sequence"/>
</dbReference>
<comment type="caution">
    <text evidence="1">The sequence shown here is derived from an EMBL/GenBank/DDBJ whole genome shotgun (WGS) entry which is preliminary data.</text>
</comment>
<reference evidence="1 2" key="1">
    <citation type="submission" date="2024-01" db="EMBL/GenBank/DDBJ databases">
        <title>The genomes of 5 underutilized Papilionoideae crops provide insights into root nodulation and disease resistance.</title>
        <authorList>
            <person name="Yuan L."/>
        </authorList>
    </citation>
    <scope>NUCLEOTIDE SEQUENCE [LARGE SCALE GENOMIC DNA]</scope>
    <source>
        <strain evidence="1">LY-2023</strain>
        <tissue evidence="1">Leaf</tissue>
    </source>
</reference>
<sequence>MRNNSKRFPRESNPCIVCSSLPPMWRQKFRTFKDLYQYATLPASQQFKYEMEEESRSYNLCDTSCVPASSLHFEHVAATVGVGTDYFNDKTFEKEGNQSVLFYDSIWFSHSLSTGCDCRRCMSNKFNVRSIKN</sequence>
<accession>A0AAN9ETZ7</accession>
<protein>
    <submittedName>
        <fullName evidence="1">Uncharacterized protein</fullName>
    </submittedName>
</protein>
<organism evidence="1 2">
    <name type="scientific">Clitoria ternatea</name>
    <name type="common">Butterfly pea</name>
    <dbReference type="NCBI Taxonomy" id="43366"/>
    <lineage>
        <taxon>Eukaryota</taxon>
        <taxon>Viridiplantae</taxon>
        <taxon>Streptophyta</taxon>
        <taxon>Embryophyta</taxon>
        <taxon>Tracheophyta</taxon>
        <taxon>Spermatophyta</taxon>
        <taxon>Magnoliopsida</taxon>
        <taxon>eudicotyledons</taxon>
        <taxon>Gunneridae</taxon>
        <taxon>Pentapetalae</taxon>
        <taxon>rosids</taxon>
        <taxon>fabids</taxon>
        <taxon>Fabales</taxon>
        <taxon>Fabaceae</taxon>
        <taxon>Papilionoideae</taxon>
        <taxon>50 kb inversion clade</taxon>
        <taxon>NPAAA clade</taxon>
        <taxon>indigoferoid/millettioid clade</taxon>
        <taxon>Phaseoleae</taxon>
        <taxon>Clitoria</taxon>
    </lineage>
</organism>
<name>A0AAN9ETZ7_CLITE</name>
<dbReference type="AlphaFoldDB" id="A0AAN9ETZ7"/>
<gene>
    <name evidence="1" type="ORF">RJT34_30889</name>
</gene>
<proteinExistence type="predicted"/>
<keyword evidence="2" id="KW-1185">Reference proteome</keyword>
<dbReference type="EMBL" id="JAYKXN010000008">
    <property type="protein sequence ID" value="KAK7263301.1"/>
    <property type="molecule type" value="Genomic_DNA"/>
</dbReference>
<evidence type="ECO:0000313" key="2">
    <source>
        <dbReference type="Proteomes" id="UP001359559"/>
    </source>
</evidence>